<proteinExistence type="predicted"/>
<reference evidence="4 5" key="1">
    <citation type="submission" date="2019-10" db="EMBL/GenBank/DDBJ databases">
        <title>Evaluation of single-gene subtyping targets for Pseudomonas.</title>
        <authorList>
            <person name="Reichler S.J."/>
            <person name="Orsi R.H."/>
            <person name="Wiedmann M."/>
            <person name="Martin N.H."/>
            <person name="Murphy S.I."/>
        </authorList>
    </citation>
    <scope>NUCLEOTIDE SEQUENCE [LARGE SCALE GENOMIC DNA]</scope>
    <source>
        <strain evidence="4 5">FSL R10-2932</strain>
    </source>
</reference>
<gene>
    <name evidence="4" type="ORF">GHO37_10930</name>
</gene>
<organism evidence="4 5">
    <name type="scientific">Pseudomonas helleri</name>
    <dbReference type="NCBI Taxonomy" id="1608996"/>
    <lineage>
        <taxon>Bacteria</taxon>
        <taxon>Pseudomonadati</taxon>
        <taxon>Pseudomonadota</taxon>
        <taxon>Gammaproteobacteria</taxon>
        <taxon>Pseudomonadales</taxon>
        <taxon>Pseudomonadaceae</taxon>
        <taxon>Pseudomonas</taxon>
    </lineage>
</organism>
<feature type="region of interest" description="Disordered" evidence="3">
    <location>
        <begin position="29"/>
        <end position="49"/>
    </location>
</feature>
<keyword evidence="2" id="KW-0804">Transcription</keyword>
<dbReference type="Proteomes" id="UP000447574">
    <property type="component" value="Unassembled WGS sequence"/>
</dbReference>
<keyword evidence="1" id="KW-0805">Transcription regulation</keyword>
<comment type="caution">
    <text evidence="4">The sequence shown here is derived from an EMBL/GenBank/DDBJ whole genome shotgun (WGS) entry which is preliminary data.</text>
</comment>
<evidence type="ECO:0000256" key="1">
    <source>
        <dbReference type="ARBA" id="ARBA00023015"/>
    </source>
</evidence>
<accession>A0A7X1WUB6</accession>
<evidence type="ECO:0000256" key="3">
    <source>
        <dbReference type="SAM" id="MobiDB-lite"/>
    </source>
</evidence>
<dbReference type="AlphaFoldDB" id="A0A7X1WUB6"/>
<dbReference type="InterPro" id="IPR053721">
    <property type="entry name" value="Fimbrial_Adhesin_Reg"/>
</dbReference>
<dbReference type="RefSeq" id="WP_153438242.1">
    <property type="nucleotide sequence ID" value="NZ_WIWF01000033.1"/>
</dbReference>
<dbReference type="Gene3D" id="1.10.10.2690">
    <property type="match status" value="1"/>
</dbReference>
<dbReference type="EMBL" id="WIWF01000033">
    <property type="protein sequence ID" value="MQT74817.1"/>
    <property type="molecule type" value="Genomic_DNA"/>
</dbReference>
<evidence type="ECO:0000313" key="5">
    <source>
        <dbReference type="Proteomes" id="UP000447574"/>
    </source>
</evidence>
<sequence length="188" mass="21206">MTFDEKASQVRNEADKEAIAQLLAQYSWGKDVGPRPAGTVPDSSADLDSLTSEPIKRKLKLEKRIQTYRATLARSIAKHDDLKRRGLDEVGDYDLMVCYSGSPLNACRHTMELHEAHISYDLSILEILDRELSKLDVSIPPGFVLVDAVLPAHQAFQVRKWAESAKTRLNQARAKARMDTRTEKRDSE</sequence>
<evidence type="ECO:0000313" key="4">
    <source>
        <dbReference type="EMBL" id="MQT74817.1"/>
    </source>
</evidence>
<evidence type="ECO:0000256" key="2">
    <source>
        <dbReference type="ARBA" id="ARBA00023163"/>
    </source>
</evidence>
<protein>
    <submittedName>
        <fullName evidence="4">Uncharacterized protein</fullName>
    </submittedName>
</protein>
<name>A0A7X1WUB6_9PSED</name>